<comment type="similarity">
    <text evidence="1">Belongs to the thioesterase family.</text>
</comment>
<name>A0A895YGT5_9ACTN</name>
<evidence type="ECO:0000313" key="4">
    <source>
        <dbReference type="Proteomes" id="UP000662857"/>
    </source>
</evidence>
<dbReference type="AlphaFoldDB" id="A0A895YGT5"/>
<proteinExistence type="inferred from homology"/>
<organism evidence="3 4">
    <name type="scientific">Natronosporangium hydrolyticum</name>
    <dbReference type="NCBI Taxonomy" id="2811111"/>
    <lineage>
        <taxon>Bacteria</taxon>
        <taxon>Bacillati</taxon>
        <taxon>Actinomycetota</taxon>
        <taxon>Actinomycetes</taxon>
        <taxon>Micromonosporales</taxon>
        <taxon>Micromonosporaceae</taxon>
        <taxon>Natronosporangium</taxon>
    </lineage>
</organism>
<dbReference type="Pfam" id="PF00975">
    <property type="entry name" value="Thioesterase"/>
    <property type="match status" value="1"/>
</dbReference>
<dbReference type="GO" id="GO:0008610">
    <property type="term" value="P:lipid biosynthetic process"/>
    <property type="evidence" value="ECO:0007669"/>
    <property type="project" value="TreeGrafter"/>
</dbReference>
<dbReference type="Gene3D" id="3.40.50.1820">
    <property type="entry name" value="alpha/beta hydrolase"/>
    <property type="match status" value="1"/>
</dbReference>
<dbReference type="PANTHER" id="PTHR11487">
    <property type="entry name" value="THIOESTERASE"/>
    <property type="match status" value="1"/>
</dbReference>
<gene>
    <name evidence="3" type="ORF">JQS43_11095</name>
</gene>
<dbReference type="EMBL" id="CP070499">
    <property type="protein sequence ID" value="QSB16771.1"/>
    <property type="molecule type" value="Genomic_DNA"/>
</dbReference>
<keyword evidence="4" id="KW-1185">Reference proteome</keyword>
<feature type="domain" description="Thioesterase" evidence="2">
    <location>
        <begin position="25"/>
        <end position="248"/>
    </location>
</feature>
<dbReference type="RefSeq" id="WP_239679009.1">
    <property type="nucleotide sequence ID" value="NZ_CP070499.1"/>
</dbReference>
<evidence type="ECO:0000259" key="2">
    <source>
        <dbReference type="Pfam" id="PF00975"/>
    </source>
</evidence>
<sequence length="255" mass="28286">MVNRSLPAPPSWFDGLDPPGQPGPRLFCLPHAGGGGRFFQPWRRALAPKIAVRPVVPPGREGRFREPPYERMAPLVAGIVEALRPELDRPFALFGHSLGAAVAYETALRLRQLSMPEPICLFVSGRRAPALPNPPPYLHLLDDQQFAQEMVRLAGTPPTILERPRVMQFLVPTMRADYTIHELYQPTPAKPLDYPVFGYAGAEDPIAPPAEVDAWHEVTTGQFTTRVFPGGHFYLKEHPDQVLANVQQDLADALP</sequence>
<evidence type="ECO:0000313" key="3">
    <source>
        <dbReference type="EMBL" id="QSB16771.1"/>
    </source>
</evidence>
<accession>A0A895YGT5</accession>
<dbReference type="InterPro" id="IPR029058">
    <property type="entry name" value="AB_hydrolase_fold"/>
</dbReference>
<protein>
    <submittedName>
        <fullName evidence="3">Thioesterase</fullName>
    </submittedName>
</protein>
<dbReference type="SUPFAM" id="SSF53474">
    <property type="entry name" value="alpha/beta-Hydrolases"/>
    <property type="match status" value="1"/>
</dbReference>
<evidence type="ECO:0000256" key="1">
    <source>
        <dbReference type="ARBA" id="ARBA00007169"/>
    </source>
</evidence>
<reference evidence="3" key="1">
    <citation type="submission" date="2021-02" db="EMBL/GenBank/DDBJ databases">
        <title>Natrosporangium hydrolyticum gen. nov., sp. nov, a haloalkaliphilic actinobacterium from a soda solonchak soil.</title>
        <authorList>
            <person name="Sorokin D.Y."/>
            <person name="Khijniak T.V."/>
            <person name="Zakharycheva A.P."/>
            <person name="Boueva O.V."/>
            <person name="Ariskina E.V."/>
            <person name="Hahnke R.L."/>
            <person name="Bunk B."/>
            <person name="Sproer C."/>
            <person name="Schumann P."/>
            <person name="Evtushenko L.I."/>
            <person name="Kublanov I.V."/>
        </authorList>
    </citation>
    <scope>NUCLEOTIDE SEQUENCE</scope>
    <source>
        <strain evidence="3">DSM 106523</strain>
    </source>
</reference>
<dbReference type="Proteomes" id="UP000662857">
    <property type="component" value="Chromosome"/>
</dbReference>
<dbReference type="KEGG" id="nhy:JQS43_11095"/>
<dbReference type="InterPro" id="IPR012223">
    <property type="entry name" value="TEII"/>
</dbReference>
<dbReference type="InterPro" id="IPR001031">
    <property type="entry name" value="Thioesterase"/>
</dbReference>
<dbReference type="PANTHER" id="PTHR11487:SF0">
    <property type="entry name" value="S-ACYL FATTY ACID SYNTHASE THIOESTERASE, MEDIUM CHAIN"/>
    <property type="match status" value="1"/>
</dbReference>